<dbReference type="Proteomes" id="UP000838756">
    <property type="component" value="Unassembled WGS sequence"/>
</dbReference>
<keyword evidence="1" id="KW-0732">Signal</keyword>
<evidence type="ECO:0000256" key="1">
    <source>
        <dbReference type="SAM" id="SignalP"/>
    </source>
</evidence>
<name>A0A8S4QGB7_9NEOP</name>
<comment type="caution">
    <text evidence="2">The sequence shown here is derived from an EMBL/GenBank/DDBJ whole genome shotgun (WGS) entry which is preliminary data.</text>
</comment>
<dbReference type="AlphaFoldDB" id="A0A8S4QGB7"/>
<organism evidence="2 3">
    <name type="scientific">Pararge aegeria aegeria</name>
    <dbReference type="NCBI Taxonomy" id="348720"/>
    <lineage>
        <taxon>Eukaryota</taxon>
        <taxon>Metazoa</taxon>
        <taxon>Ecdysozoa</taxon>
        <taxon>Arthropoda</taxon>
        <taxon>Hexapoda</taxon>
        <taxon>Insecta</taxon>
        <taxon>Pterygota</taxon>
        <taxon>Neoptera</taxon>
        <taxon>Endopterygota</taxon>
        <taxon>Lepidoptera</taxon>
        <taxon>Glossata</taxon>
        <taxon>Ditrysia</taxon>
        <taxon>Papilionoidea</taxon>
        <taxon>Nymphalidae</taxon>
        <taxon>Satyrinae</taxon>
        <taxon>Satyrini</taxon>
        <taxon>Parargina</taxon>
        <taxon>Pararge</taxon>
    </lineage>
</organism>
<gene>
    <name evidence="2" type="primary">jg22963</name>
    <name evidence="2" type="ORF">PAEG_LOCUS1410</name>
</gene>
<accession>A0A8S4QGB7</accession>
<feature type="chain" id="PRO_5035853002" evidence="1">
    <location>
        <begin position="25"/>
        <end position="64"/>
    </location>
</feature>
<feature type="non-terminal residue" evidence="2">
    <location>
        <position position="1"/>
    </location>
</feature>
<keyword evidence="3" id="KW-1185">Reference proteome</keyword>
<sequence>IIALSAVLAVTSAGLLPAAHYSSAAAVSSQSIVRHDQGHGIAAAPIAYNAAPLAYSAPVAYASP</sequence>
<protein>
    <submittedName>
        <fullName evidence="2">Jg22963 protein</fullName>
    </submittedName>
</protein>
<feature type="non-terminal residue" evidence="2">
    <location>
        <position position="64"/>
    </location>
</feature>
<evidence type="ECO:0000313" key="3">
    <source>
        <dbReference type="Proteomes" id="UP000838756"/>
    </source>
</evidence>
<reference evidence="2" key="1">
    <citation type="submission" date="2022-03" db="EMBL/GenBank/DDBJ databases">
        <authorList>
            <person name="Lindestad O."/>
        </authorList>
    </citation>
    <scope>NUCLEOTIDE SEQUENCE</scope>
</reference>
<dbReference type="EMBL" id="CAKXAJ010004931">
    <property type="protein sequence ID" value="CAH2208957.1"/>
    <property type="molecule type" value="Genomic_DNA"/>
</dbReference>
<feature type="signal peptide" evidence="1">
    <location>
        <begin position="1"/>
        <end position="24"/>
    </location>
</feature>
<proteinExistence type="predicted"/>
<evidence type="ECO:0000313" key="2">
    <source>
        <dbReference type="EMBL" id="CAH2208957.1"/>
    </source>
</evidence>